<proteinExistence type="predicted"/>
<comment type="caution">
    <text evidence="2">The sequence shown here is derived from an EMBL/GenBank/DDBJ whole genome shotgun (WGS) entry which is preliminary data.</text>
</comment>
<dbReference type="Proteomes" id="UP000095094">
    <property type="component" value="Unassembled WGS sequence"/>
</dbReference>
<feature type="transmembrane region" description="Helical" evidence="1">
    <location>
        <begin position="33"/>
        <end position="60"/>
    </location>
</feature>
<feature type="transmembrane region" description="Helical" evidence="1">
    <location>
        <begin position="6"/>
        <end position="26"/>
    </location>
</feature>
<evidence type="ECO:0000256" key="1">
    <source>
        <dbReference type="SAM" id="Phobius"/>
    </source>
</evidence>
<dbReference type="AlphaFoldDB" id="A0A1E5H582"/>
<keyword evidence="1" id="KW-1133">Transmembrane helix</keyword>
<keyword evidence="1" id="KW-0812">Transmembrane</keyword>
<reference evidence="3" key="1">
    <citation type="submission" date="2016-09" db="EMBL/GenBank/DDBJ databases">
        <authorList>
            <person name="Gulvik C.A."/>
        </authorList>
    </citation>
    <scope>NUCLEOTIDE SEQUENCE [LARGE SCALE GENOMIC DNA]</scope>
    <source>
        <strain evidence="3">LMG 8895</strain>
    </source>
</reference>
<sequence length="68" mass="7729">MRTMLTYLIDFLVWFNNVITSLQLHLNRVLEKILFLGGLSFPVLVILAVVCAACIGLLFYQLLIQSES</sequence>
<name>A0A1E5H582_9ENTE</name>
<evidence type="ECO:0000313" key="3">
    <source>
        <dbReference type="Proteomes" id="UP000095094"/>
    </source>
</evidence>
<dbReference type="RefSeq" id="WP_069662263.1">
    <property type="nucleotide sequence ID" value="NZ_JBHUJJ010000001.1"/>
</dbReference>
<organism evidence="2 3">
    <name type="scientific">Enterococcus termitis</name>
    <dbReference type="NCBI Taxonomy" id="332950"/>
    <lineage>
        <taxon>Bacteria</taxon>
        <taxon>Bacillati</taxon>
        <taxon>Bacillota</taxon>
        <taxon>Bacilli</taxon>
        <taxon>Lactobacillales</taxon>
        <taxon>Enterococcaceae</taxon>
        <taxon>Enterococcus</taxon>
    </lineage>
</organism>
<evidence type="ECO:0000313" key="2">
    <source>
        <dbReference type="EMBL" id="OEG19996.1"/>
    </source>
</evidence>
<keyword evidence="1" id="KW-0472">Membrane</keyword>
<keyword evidence="3" id="KW-1185">Reference proteome</keyword>
<dbReference type="EMBL" id="MIJY01000002">
    <property type="protein sequence ID" value="OEG19996.1"/>
    <property type="molecule type" value="Genomic_DNA"/>
</dbReference>
<protein>
    <submittedName>
        <fullName evidence="2">Uncharacterized protein</fullName>
    </submittedName>
</protein>
<accession>A0A1E5H582</accession>
<gene>
    <name evidence="2" type="ORF">BCR25_14500</name>
</gene>